<accession>A0A0B8Q5S8</accession>
<reference evidence="1 2" key="1">
    <citation type="submission" date="2015-01" db="EMBL/GenBank/DDBJ databases">
        <title>Vibrio sp. C94 JCM 19241 whole genome shotgun sequence.</title>
        <authorList>
            <person name="Sawabe T."/>
            <person name="Meirelles P."/>
            <person name="Feng G."/>
            <person name="Sayaka M."/>
            <person name="Hattori M."/>
            <person name="Ohkuma M."/>
        </authorList>
    </citation>
    <scope>NUCLEOTIDE SEQUENCE [LARGE SCALE GENOMIC DNA]</scope>
    <source>
        <strain evidence="2">JCM 19241</strain>
    </source>
</reference>
<dbReference type="STRING" id="1481914.JCM19241_5067"/>
<keyword evidence="1" id="KW-0326">Glycosidase</keyword>
<dbReference type="SUPFAM" id="SSF51445">
    <property type="entry name" value="(Trans)glycosidases"/>
    <property type="match status" value="1"/>
</dbReference>
<dbReference type="InterPro" id="IPR017853">
    <property type="entry name" value="GH"/>
</dbReference>
<evidence type="ECO:0000313" key="2">
    <source>
        <dbReference type="Proteomes" id="UP000031666"/>
    </source>
</evidence>
<dbReference type="EMBL" id="BBSC01000002">
    <property type="protein sequence ID" value="GAM73871.1"/>
    <property type="molecule type" value="Genomic_DNA"/>
</dbReference>
<evidence type="ECO:0000313" key="1">
    <source>
        <dbReference type="EMBL" id="GAM73871.1"/>
    </source>
</evidence>
<dbReference type="Gene3D" id="3.20.20.80">
    <property type="entry name" value="Glycosidases"/>
    <property type="match status" value="1"/>
</dbReference>
<keyword evidence="1" id="KW-0378">Hydrolase</keyword>
<sequence length="78" mass="8909">MPSLNDSDYVVEQQQTYLKILKEMGVKGFRIDAAKHISIEQIRKVWTPEITEGVHILVRSLPMVVRPSRNMSSSLSLI</sequence>
<gene>
    <name evidence="1" type="ORF">JCM19241_5067</name>
</gene>
<dbReference type="AlphaFoldDB" id="A0A0B8Q5S8"/>
<reference evidence="1 2" key="2">
    <citation type="submission" date="2015-01" db="EMBL/GenBank/DDBJ databases">
        <authorList>
            <consortium name="NBRP consortium"/>
            <person name="Sawabe T."/>
            <person name="Meirelles P."/>
            <person name="Feng G."/>
            <person name="Sayaka M."/>
            <person name="Hattori M."/>
            <person name="Ohkuma M."/>
        </authorList>
    </citation>
    <scope>NUCLEOTIDE SEQUENCE [LARGE SCALE GENOMIC DNA]</scope>
    <source>
        <strain evidence="2">JCM 19241</strain>
    </source>
</reference>
<proteinExistence type="predicted"/>
<name>A0A0B8Q5S8_9VIBR</name>
<comment type="caution">
    <text evidence="1">The sequence shown here is derived from an EMBL/GenBank/DDBJ whole genome shotgun (WGS) entry which is preliminary data.</text>
</comment>
<dbReference type="Proteomes" id="UP000031666">
    <property type="component" value="Unassembled WGS sequence"/>
</dbReference>
<protein>
    <submittedName>
        <fullName evidence="1">Glycosidase</fullName>
    </submittedName>
</protein>
<organism evidence="1 2">
    <name type="scientific">Vibrio ishigakensis</name>
    <dbReference type="NCBI Taxonomy" id="1481914"/>
    <lineage>
        <taxon>Bacteria</taxon>
        <taxon>Pseudomonadati</taxon>
        <taxon>Pseudomonadota</taxon>
        <taxon>Gammaproteobacteria</taxon>
        <taxon>Vibrionales</taxon>
        <taxon>Vibrionaceae</taxon>
        <taxon>Vibrio</taxon>
    </lineage>
</organism>
<dbReference type="GO" id="GO:0016798">
    <property type="term" value="F:hydrolase activity, acting on glycosyl bonds"/>
    <property type="evidence" value="ECO:0007669"/>
    <property type="project" value="UniProtKB-KW"/>
</dbReference>